<dbReference type="Proteomes" id="UP000653305">
    <property type="component" value="Unassembled WGS sequence"/>
</dbReference>
<organism evidence="2 3">
    <name type="scientific">Phtheirospermum japonicum</name>
    <dbReference type="NCBI Taxonomy" id="374723"/>
    <lineage>
        <taxon>Eukaryota</taxon>
        <taxon>Viridiplantae</taxon>
        <taxon>Streptophyta</taxon>
        <taxon>Embryophyta</taxon>
        <taxon>Tracheophyta</taxon>
        <taxon>Spermatophyta</taxon>
        <taxon>Magnoliopsida</taxon>
        <taxon>eudicotyledons</taxon>
        <taxon>Gunneridae</taxon>
        <taxon>Pentapetalae</taxon>
        <taxon>asterids</taxon>
        <taxon>lamiids</taxon>
        <taxon>Lamiales</taxon>
        <taxon>Orobanchaceae</taxon>
        <taxon>Orobanchaceae incertae sedis</taxon>
        <taxon>Phtheirospermum</taxon>
    </lineage>
</organism>
<evidence type="ECO:0000313" key="2">
    <source>
        <dbReference type="EMBL" id="GFP79391.1"/>
    </source>
</evidence>
<dbReference type="EMBL" id="BMAC01000007">
    <property type="protein sequence ID" value="GFP79391.1"/>
    <property type="molecule type" value="Genomic_DNA"/>
</dbReference>
<reference evidence="2" key="1">
    <citation type="submission" date="2020-07" db="EMBL/GenBank/DDBJ databases">
        <title>Ethylene signaling mediates host invasion by parasitic plants.</title>
        <authorList>
            <person name="Yoshida S."/>
        </authorList>
    </citation>
    <scope>NUCLEOTIDE SEQUENCE</scope>
    <source>
        <strain evidence="2">Okayama</strain>
    </source>
</reference>
<protein>
    <recommendedName>
        <fullName evidence="1">EF-hand domain-containing protein</fullName>
    </recommendedName>
</protein>
<dbReference type="AlphaFoldDB" id="A0A830BBH7"/>
<sequence>MSSMEFELQSKDDISRIYDFLFTIFDVDRSGTIDLSKFLALMKEITLTKASGIGNSPICIILQEDSSLMRAVQCAGTVSN</sequence>
<evidence type="ECO:0000259" key="1">
    <source>
        <dbReference type="PROSITE" id="PS50222"/>
    </source>
</evidence>
<dbReference type="PROSITE" id="PS50222">
    <property type="entry name" value="EF_HAND_2"/>
    <property type="match status" value="1"/>
</dbReference>
<dbReference type="Gene3D" id="1.10.238.10">
    <property type="entry name" value="EF-hand"/>
    <property type="match status" value="1"/>
</dbReference>
<dbReference type="GO" id="GO:0005509">
    <property type="term" value="F:calcium ion binding"/>
    <property type="evidence" value="ECO:0007669"/>
    <property type="project" value="InterPro"/>
</dbReference>
<gene>
    <name evidence="2" type="ORF">PHJA_000082600</name>
</gene>
<dbReference type="SUPFAM" id="SSF47473">
    <property type="entry name" value="EF-hand"/>
    <property type="match status" value="1"/>
</dbReference>
<comment type="caution">
    <text evidence="2">The sequence shown here is derived from an EMBL/GenBank/DDBJ whole genome shotgun (WGS) entry which is preliminary data.</text>
</comment>
<feature type="domain" description="EF-hand" evidence="1">
    <location>
        <begin position="13"/>
        <end position="48"/>
    </location>
</feature>
<evidence type="ECO:0000313" key="3">
    <source>
        <dbReference type="Proteomes" id="UP000653305"/>
    </source>
</evidence>
<name>A0A830BBH7_9LAMI</name>
<dbReference type="InterPro" id="IPR002048">
    <property type="entry name" value="EF_hand_dom"/>
</dbReference>
<dbReference type="InterPro" id="IPR011992">
    <property type="entry name" value="EF-hand-dom_pair"/>
</dbReference>
<keyword evidence="3" id="KW-1185">Reference proteome</keyword>
<dbReference type="OrthoDB" id="186625at2759"/>
<proteinExistence type="predicted"/>
<accession>A0A830BBH7</accession>